<sequence length="270" mass="30358">MSVEDIATLLHPAIAVFFVFPLIGAVVYFAWQTRQRRLQLAAGDKSKIPPIVGPDHFKLGKWLSASVVGITLLGMAQPIYKKLVLDSGNWAANSTRFYLILGFFIATIAALVFLYRAASLNPQTAWFWRALFASLTGLGMWVIGFQKFQAGDGNLYDLVFRRDFEWQVSHFYYGMIAAMLMIFSLAIAPDIYSRDKEKALTWRRVHTALNTIALLFFVGQALTGPRDLLEIPLSWQKSYVEQLYIQNCQTQPCQVQAAPAEEAPQGQVTP</sequence>
<gene>
    <name evidence="2" type="ORF">HNI00_04465</name>
</gene>
<dbReference type="InterPro" id="IPR025067">
    <property type="entry name" value="DUF4079"/>
</dbReference>
<proteinExistence type="predicted"/>
<evidence type="ECO:0000313" key="2">
    <source>
        <dbReference type="EMBL" id="WOB42492.1"/>
    </source>
</evidence>
<feature type="transmembrane region" description="Helical" evidence="1">
    <location>
        <begin position="171"/>
        <end position="193"/>
    </location>
</feature>
<organism evidence="2">
    <name type="scientific">Thermoleptolyngbya oregonensis NK1-22</name>
    <dbReference type="NCBI Taxonomy" id="2547457"/>
    <lineage>
        <taxon>Bacteria</taxon>
        <taxon>Bacillati</taxon>
        <taxon>Cyanobacteriota</taxon>
        <taxon>Cyanophyceae</taxon>
        <taxon>Oculatellales</taxon>
        <taxon>Oculatellaceae</taxon>
        <taxon>Thermoleptolyngbya</taxon>
    </lineage>
</organism>
<feature type="transmembrane region" description="Helical" evidence="1">
    <location>
        <begin position="205"/>
        <end position="223"/>
    </location>
</feature>
<dbReference type="EMBL" id="CP053540">
    <property type="protein sequence ID" value="WOB42492.1"/>
    <property type="molecule type" value="Genomic_DNA"/>
</dbReference>
<accession>A0AA97BKY8</accession>
<name>A0AA97BKY8_9CYAN</name>
<dbReference type="Pfam" id="PF13301">
    <property type="entry name" value="DUF4079"/>
    <property type="match status" value="1"/>
</dbReference>
<feature type="transmembrane region" description="Helical" evidence="1">
    <location>
        <begin position="62"/>
        <end position="80"/>
    </location>
</feature>
<keyword evidence="1" id="KW-0812">Transmembrane</keyword>
<feature type="transmembrane region" description="Helical" evidence="1">
    <location>
        <begin position="95"/>
        <end position="114"/>
    </location>
</feature>
<feature type="transmembrane region" description="Helical" evidence="1">
    <location>
        <begin position="6"/>
        <end position="31"/>
    </location>
</feature>
<dbReference type="AlphaFoldDB" id="A0AA97BKY8"/>
<dbReference type="KEGG" id="tog:HNI00_04465"/>
<evidence type="ECO:0000256" key="1">
    <source>
        <dbReference type="SAM" id="Phobius"/>
    </source>
</evidence>
<reference evidence="2" key="1">
    <citation type="submission" date="2020-05" db="EMBL/GenBank/DDBJ databases">
        <authorList>
            <person name="Zhu T."/>
            <person name="Keshari N."/>
            <person name="Lu X."/>
        </authorList>
    </citation>
    <scope>NUCLEOTIDE SEQUENCE</scope>
    <source>
        <strain evidence="2">NK1-22</strain>
    </source>
</reference>
<keyword evidence="1" id="KW-1133">Transmembrane helix</keyword>
<keyword evidence="1" id="KW-0472">Membrane</keyword>
<dbReference type="RefSeq" id="WP_316791045.1">
    <property type="nucleotide sequence ID" value="NZ_CP053540.1"/>
</dbReference>
<feature type="transmembrane region" description="Helical" evidence="1">
    <location>
        <begin position="126"/>
        <end position="145"/>
    </location>
</feature>
<protein>
    <submittedName>
        <fullName evidence="2">DUF4079 domain-containing protein</fullName>
    </submittedName>
</protein>